<dbReference type="Proteomes" id="UP000282674">
    <property type="component" value="Unassembled WGS sequence"/>
</dbReference>
<proteinExistence type="predicted"/>
<dbReference type="InterPro" id="IPR000572">
    <property type="entry name" value="OxRdtase_Mopterin-bd_dom"/>
</dbReference>
<dbReference type="AlphaFoldDB" id="A0A3M2LVD0"/>
<evidence type="ECO:0000313" key="3">
    <source>
        <dbReference type="EMBL" id="RMI40513.1"/>
    </source>
</evidence>
<comment type="caution">
    <text evidence="3">The sequence shown here is derived from an EMBL/GenBank/DDBJ whole genome shotgun (WGS) entry which is preliminary data.</text>
</comment>
<evidence type="ECO:0000256" key="1">
    <source>
        <dbReference type="SAM" id="MobiDB-lite"/>
    </source>
</evidence>
<dbReference type="CDD" id="cd02109">
    <property type="entry name" value="arch_bact_SO_family_Moco"/>
    <property type="match status" value="1"/>
</dbReference>
<evidence type="ECO:0000313" key="4">
    <source>
        <dbReference type="Proteomes" id="UP000282674"/>
    </source>
</evidence>
<name>A0A3M2LVD0_9ACTN</name>
<reference evidence="3 4" key="1">
    <citation type="submission" date="2018-10" db="EMBL/GenBank/DDBJ databases">
        <title>Isolation from soil.</title>
        <authorList>
            <person name="Hu J."/>
        </authorList>
    </citation>
    <scope>NUCLEOTIDE SEQUENCE [LARGE SCALE GENOMIC DNA]</scope>
    <source>
        <strain evidence="3 4">NEAU-Ht49</strain>
    </source>
</reference>
<dbReference type="Pfam" id="PF00174">
    <property type="entry name" value="Oxidored_molyb"/>
    <property type="match status" value="1"/>
</dbReference>
<dbReference type="SUPFAM" id="SSF56524">
    <property type="entry name" value="Oxidoreductase molybdopterin-binding domain"/>
    <property type="match status" value="1"/>
</dbReference>
<dbReference type="PANTHER" id="PTHR43032">
    <property type="entry name" value="PROTEIN-METHIONINE-SULFOXIDE REDUCTASE"/>
    <property type="match status" value="1"/>
</dbReference>
<feature type="compositionally biased region" description="Low complexity" evidence="1">
    <location>
        <begin position="18"/>
        <end position="33"/>
    </location>
</feature>
<dbReference type="EMBL" id="RFFG01000053">
    <property type="protein sequence ID" value="RMI40513.1"/>
    <property type="molecule type" value="Genomic_DNA"/>
</dbReference>
<protein>
    <submittedName>
        <fullName evidence="3">Sulfite oxidase-like oxidoreductase</fullName>
    </submittedName>
</protein>
<accession>A0A3M2LVD0</accession>
<dbReference type="PANTHER" id="PTHR43032:SF4">
    <property type="entry name" value="OXIDOREDUCTASE MOLYBDOPTERIN-BINDING DOMAIN-CONTAINING PROTEIN"/>
    <property type="match status" value="1"/>
</dbReference>
<feature type="domain" description="Oxidoreductase molybdopterin-binding" evidence="2">
    <location>
        <begin position="59"/>
        <end position="207"/>
    </location>
</feature>
<organism evidence="3 4">
    <name type="scientific">Actinomadura harenae</name>
    <dbReference type="NCBI Taxonomy" id="2483351"/>
    <lineage>
        <taxon>Bacteria</taxon>
        <taxon>Bacillati</taxon>
        <taxon>Actinomycetota</taxon>
        <taxon>Actinomycetes</taxon>
        <taxon>Streptosporangiales</taxon>
        <taxon>Thermomonosporaceae</taxon>
        <taxon>Actinomadura</taxon>
    </lineage>
</organism>
<dbReference type="RefSeq" id="WP_122197129.1">
    <property type="nucleotide sequence ID" value="NZ_JBHSKC010000007.1"/>
</dbReference>
<keyword evidence="4" id="KW-1185">Reference proteome</keyword>
<sequence length="236" mass="26645">MSPPPPESASDRTPEPSPGATAAGDPGPDALPQDGERAGRTALPPGQYVPRGWPVLHYGPVPKFRPKEWDFRVFGATATGGQYCWTWDEFDGLPRDSVVADFHCVTKFTIPDNHWEGIPGTAIIDLAPPDPEVTHVMVWAEYGYSANIRMSDFLADGTMFATHRDGERLPLDHGFPIRLVVPHLYAWKSVKWVRAIEYMVKDRRGFWEERGYHNVADPWREQRYSYQEDEGDAPPL</sequence>
<dbReference type="Gene3D" id="3.90.420.10">
    <property type="entry name" value="Oxidoreductase, molybdopterin-binding domain"/>
    <property type="match status" value="1"/>
</dbReference>
<dbReference type="InterPro" id="IPR036374">
    <property type="entry name" value="OxRdtase_Mopterin-bd_sf"/>
</dbReference>
<evidence type="ECO:0000259" key="2">
    <source>
        <dbReference type="Pfam" id="PF00174"/>
    </source>
</evidence>
<gene>
    <name evidence="3" type="ORF">EBO15_26330</name>
</gene>
<feature type="region of interest" description="Disordered" evidence="1">
    <location>
        <begin position="1"/>
        <end position="46"/>
    </location>
</feature>
<dbReference type="OrthoDB" id="9795587at2"/>